<dbReference type="EMBL" id="FQXH01000009">
    <property type="protein sequence ID" value="SHH16916.1"/>
    <property type="molecule type" value="Genomic_DNA"/>
</dbReference>
<comment type="function">
    <text evidence="3">Required for formate dehydrogenase (FDH) activity. Acts as a sulfur carrier protein that transfers sulfur from IscS to the molybdenum cofactor prior to its insertion into FDH.</text>
</comment>
<dbReference type="NCBIfam" id="TIGR00129">
    <property type="entry name" value="fdhD_narQ"/>
    <property type="match status" value="1"/>
</dbReference>
<dbReference type="Pfam" id="PF02634">
    <property type="entry name" value="FdhD-NarQ"/>
    <property type="match status" value="1"/>
</dbReference>
<dbReference type="SUPFAM" id="SSF53927">
    <property type="entry name" value="Cytidine deaminase-like"/>
    <property type="match status" value="1"/>
</dbReference>
<evidence type="ECO:0000256" key="1">
    <source>
        <dbReference type="ARBA" id="ARBA00022490"/>
    </source>
</evidence>
<dbReference type="InterPro" id="IPR016193">
    <property type="entry name" value="Cytidine_deaminase-like"/>
</dbReference>
<protein>
    <recommendedName>
        <fullName evidence="3">Sulfur carrier protein FdhD</fullName>
    </recommendedName>
</protein>
<name>A0A1M5QST0_9FIRM</name>
<comment type="subcellular location">
    <subcellularLocation>
        <location evidence="3">Cytoplasm</location>
    </subcellularLocation>
</comment>
<proteinExistence type="inferred from homology"/>
<dbReference type="OrthoDB" id="9782042at2"/>
<evidence type="ECO:0000313" key="4">
    <source>
        <dbReference type="EMBL" id="SHH16916.1"/>
    </source>
</evidence>
<dbReference type="AlphaFoldDB" id="A0A1M5QST0"/>
<dbReference type="Gene3D" id="3.40.140.10">
    <property type="entry name" value="Cytidine Deaminase, domain 2"/>
    <property type="match status" value="1"/>
</dbReference>
<gene>
    <name evidence="3" type="primary">fdhD</name>
    <name evidence="4" type="ORF">SAMN02744040_01073</name>
</gene>
<dbReference type="Proteomes" id="UP000242520">
    <property type="component" value="Unassembled WGS sequence"/>
</dbReference>
<reference evidence="5" key="1">
    <citation type="submission" date="2016-11" db="EMBL/GenBank/DDBJ databases">
        <authorList>
            <person name="Varghese N."/>
            <person name="Submissions S."/>
        </authorList>
    </citation>
    <scope>NUCLEOTIDE SEQUENCE [LARGE SCALE GENOMIC DNA]</scope>
    <source>
        <strain evidence="5">DSM 15285</strain>
    </source>
</reference>
<dbReference type="GO" id="GO:0097163">
    <property type="term" value="F:sulfur carrier activity"/>
    <property type="evidence" value="ECO:0007669"/>
    <property type="project" value="UniProtKB-UniRule"/>
</dbReference>
<evidence type="ECO:0000313" key="5">
    <source>
        <dbReference type="Proteomes" id="UP000242520"/>
    </source>
</evidence>
<dbReference type="Gene3D" id="3.10.20.10">
    <property type="match status" value="1"/>
</dbReference>
<dbReference type="PIRSF" id="PIRSF015626">
    <property type="entry name" value="FdhD"/>
    <property type="match status" value="1"/>
</dbReference>
<dbReference type="GO" id="GO:0006777">
    <property type="term" value="P:Mo-molybdopterin cofactor biosynthetic process"/>
    <property type="evidence" value="ECO:0007669"/>
    <property type="project" value="UniProtKB-UniRule"/>
</dbReference>
<organism evidence="4 5">
    <name type="scientific">Tepidibacter thalassicus DSM 15285</name>
    <dbReference type="NCBI Taxonomy" id="1123350"/>
    <lineage>
        <taxon>Bacteria</taxon>
        <taxon>Bacillati</taxon>
        <taxon>Bacillota</taxon>
        <taxon>Clostridia</taxon>
        <taxon>Peptostreptococcales</taxon>
        <taxon>Peptostreptococcaceae</taxon>
        <taxon>Tepidibacter</taxon>
    </lineage>
</organism>
<evidence type="ECO:0000256" key="3">
    <source>
        <dbReference type="HAMAP-Rule" id="MF_00187"/>
    </source>
</evidence>
<comment type="similarity">
    <text evidence="3">Belongs to the FdhD family.</text>
</comment>
<keyword evidence="5" id="KW-1185">Reference proteome</keyword>
<keyword evidence="1 3" id="KW-0963">Cytoplasm</keyword>
<evidence type="ECO:0000256" key="2">
    <source>
        <dbReference type="ARBA" id="ARBA00023150"/>
    </source>
</evidence>
<dbReference type="RefSeq" id="WP_072724389.1">
    <property type="nucleotide sequence ID" value="NZ_FQXH01000009.1"/>
</dbReference>
<sequence>MDDVKSIEIIKYKNGNMNREEDIVVVEYPFTIFLNEKEFVTLLCSPKSLDYLAVGFLASEGIINSKEDIHKIVVDKEKGYGYVYTKDKSLILDKLYGKRIITSGCGKGSLFYNVVDAFKSKKIDSKIFINPNEIINLIKDFNVKSEVFRQTGGVHSCALCNSDRIILFEEDIGRHNALDKIVGMCLIEDIDLHDKIILTSGRISSEIVIKIAKIKIPVIVSRSAPTSLAIDIARELNITLIGFARGEKMNIYSN</sequence>
<feature type="binding site" evidence="3">
    <location>
        <begin position="243"/>
        <end position="248"/>
    </location>
    <ligand>
        <name>Mo-bis(molybdopterin guanine dinucleotide)</name>
        <dbReference type="ChEBI" id="CHEBI:60539"/>
    </ligand>
</feature>
<dbReference type="HAMAP" id="MF_00187">
    <property type="entry name" value="FdhD"/>
    <property type="match status" value="1"/>
</dbReference>
<dbReference type="PANTHER" id="PTHR30592">
    <property type="entry name" value="FORMATE DEHYDROGENASE"/>
    <property type="match status" value="1"/>
</dbReference>
<accession>A0A1M5QST0</accession>
<dbReference type="InterPro" id="IPR003786">
    <property type="entry name" value="FdhD"/>
</dbReference>
<dbReference type="STRING" id="1123350.SAMN02744040_01073"/>
<dbReference type="GO" id="GO:0016783">
    <property type="term" value="F:sulfurtransferase activity"/>
    <property type="evidence" value="ECO:0007669"/>
    <property type="project" value="InterPro"/>
</dbReference>
<dbReference type="PANTHER" id="PTHR30592:SF1">
    <property type="entry name" value="SULFUR CARRIER PROTEIN FDHD"/>
    <property type="match status" value="1"/>
</dbReference>
<dbReference type="GO" id="GO:0005737">
    <property type="term" value="C:cytoplasm"/>
    <property type="evidence" value="ECO:0007669"/>
    <property type="project" value="UniProtKB-SubCell"/>
</dbReference>
<feature type="active site" description="Cysteine persulfide intermediate" evidence="3">
    <location>
        <position position="105"/>
    </location>
</feature>
<keyword evidence="2 3" id="KW-0501">Molybdenum cofactor biosynthesis</keyword>